<sequence length="137" mass="15772">MILFDSKHGEVAWDEELKAVIIEWKGFAYGEEFQLIMLKGIEWIKKMKSNRLLMDARKGSAIKPDDQEWIARHFVQRAYGNGLRHFAMVLPQSMIAKLSLDRAVNQLGVLPYQLVNFSDMKEARHWVAETPAVAKAN</sequence>
<evidence type="ECO:0000313" key="2">
    <source>
        <dbReference type="Proteomes" id="UP000518605"/>
    </source>
</evidence>
<dbReference type="Proteomes" id="UP000518605">
    <property type="component" value="Unassembled WGS sequence"/>
</dbReference>
<dbReference type="AlphaFoldDB" id="A0A7W5GA99"/>
<dbReference type="EMBL" id="JACHXW010000004">
    <property type="protein sequence ID" value="MBB3151737.1"/>
    <property type="molecule type" value="Genomic_DNA"/>
</dbReference>
<evidence type="ECO:0008006" key="3">
    <source>
        <dbReference type="Google" id="ProtNLM"/>
    </source>
</evidence>
<proteinExistence type="predicted"/>
<gene>
    <name evidence="1" type="ORF">FHS16_001783</name>
</gene>
<comment type="caution">
    <text evidence="1">The sequence shown here is derived from an EMBL/GenBank/DDBJ whole genome shotgun (WGS) entry which is preliminary data.</text>
</comment>
<protein>
    <recommendedName>
        <fullName evidence="3">STAS/SEC14 domain-containing protein</fullName>
    </recommendedName>
</protein>
<organism evidence="1 2">
    <name type="scientific">Paenibacillus endophyticus</name>
    <dbReference type="NCBI Taxonomy" id="1294268"/>
    <lineage>
        <taxon>Bacteria</taxon>
        <taxon>Bacillati</taxon>
        <taxon>Bacillota</taxon>
        <taxon>Bacilli</taxon>
        <taxon>Bacillales</taxon>
        <taxon>Paenibacillaceae</taxon>
        <taxon>Paenibacillus</taxon>
    </lineage>
</organism>
<accession>A0A7W5GA99</accession>
<keyword evidence="2" id="KW-1185">Reference proteome</keyword>
<dbReference type="RefSeq" id="WP_183560965.1">
    <property type="nucleotide sequence ID" value="NZ_CBCSLB010000008.1"/>
</dbReference>
<name>A0A7W5GA99_9BACL</name>
<reference evidence="1 2" key="1">
    <citation type="submission" date="2020-08" db="EMBL/GenBank/DDBJ databases">
        <title>Genomic Encyclopedia of Type Strains, Phase III (KMG-III): the genomes of soil and plant-associated and newly described type strains.</title>
        <authorList>
            <person name="Whitman W."/>
        </authorList>
    </citation>
    <scope>NUCLEOTIDE SEQUENCE [LARGE SCALE GENOMIC DNA]</scope>
    <source>
        <strain evidence="1 2">CECT 8234</strain>
    </source>
</reference>
<evidence type="ECO:0000313" key="1">
    <source>
        <dbReference type="EMBL" id="MBB3151737.1"/>
    </source>
</evidence>